<dbReference type="OrthoDB" id="4480068at2"/>
<dbReference type="RefSeq" id="WP_133874640.1">
    <property type="nucleotide sequence ID" value="NZ_BOMD01000007.1"/>
</dbReference>
<evidence type="ECO:0008006" key="4">
    <source>
        <dbReference type="Google" id="ProtNLM"/>
    </source>
</evidence>
<protein>
    <recommendedName>
        <fullName evidence="4">DUF5709 domain-containing protein</fullName>
    </recommendedName>
</protein>
<dbReference type="Proteomes" id="UP000294901">
    <property type="component" value="Unassembled WGS sequence"/>
</dbReference>
<evidence type="ECO:0000313" key="2">
    <source>
        <dbReference type="EMBL" id="TDO40466.1"/>
    </source>
</evidence>
<dbReference type="EMBL" id="SNWR01000001">
    <property type="protein sequence ID" value="TDO40466.1"/>
    <property type="molecule type" value="Genomic_DNA"/>
</dbReference>
<keyword evidence="3" id="KW-1185">Reference proteome</keyword>
<dbReference type="AlphaFoldDB" id="A0A4R6JYV5"/>
<reference evidence="2 3" key="1">
    <citation type="submission" date="2019-03" db="EMBL/GenBank/DDBJ databases">
        <title>Sequencing the genomes of 1000 actinobacteria strains.</title>
        <authorList>
            <person name="Klenk H.-P."/>
        </authorList>
    </citation>
    <scope>NUCLEOTIDE SEQUENCE [LARGE SCALE GENOMIC DNA]</scope>
    <source>
        <strain evidence="2 3">DSM 43805</strain>
    </source>
</reference>
<feature type="compositionally biased region" description="Acidic residues" evidence="1">
    <location>
        <begin position="65"/>
        <end position="74"/>
    </location>
</feature>
<comment type="caution">
    <text evidence="2">The sequence shown here is derived from an EMBL/GenBank/DDBJ whole genome shotgun (WGS) entry which is preliminary data.</text>
</comment>
<sequence length="104" mass="11458">MTRDNVNTEAAEGDRDRRFHSSAPAHLDDDELARRTEAARAEAGVTDYDRGDVPSATDEPVPYDPDADLVEQDIESVTARQEAEGENVPLSEDNPFPPTRYAAE</sequence>
<accession>A0A4R6JYV5</accession>
<proteinExistence type="predicted"/>
<organism evidence="2 3">
    <name type="scientific">Paractinoplanes brasiliensis</name>
    <dbReference type="NCBI Taxonomy" id="52695"/>
    <lineage>
        <taxon>Bacteria</taxon>
        <taxon>Bacillati</taxon>
        <taxon>Actinomycetota</taxon>
        <taxon>Actinomycetes</taxon>
        <taxon>Micromonosporales</taxon>
        <taxon>Micromonosporaceae</taxon>
        <taxon>Paractinoplanes</taxon>
    </lineage>
</organism>
<name>A0A4R6JYV5_9ACTN</name>
<evidence type="ECO:0000313" key="3">
    <source>
        <dbReference type="Proteomes" id="UP000294901"/>
    </source>
</evidence>
<evidence type="ECO:0000256" key="1">
    <source>
        <dbReference type="SAM" id="MobiDB-lite"/>
    </source>
</evidence>
<feature type="region of interest" description="Disordered" evidence="1">
    <location>
        <begin position="1"/>
        <end position="104"/>
    </location>
</feature>
<gene>
    <name evidence="2" type="ORF">C8E87_4180</name>
</gene>